<accession>A0A820IDK6</accession>
<evidence type="ECO:0000313" key="2">
    <source>
        <dbReference type="EMBL" id="CAF4310394.1"/>
    </source>
</evidence>
<dbReference type="GO" id="GO:0035060">
    <property type="term" value="C:brahma complex"/>
    <property type="evidence" value="ECO:0007669"/>
    <property type="project" value="InterPro"/>
</dbReference>
<comment type="caution">
    <text evidence="2">The sequence shown here is derived from an EMBL/GenBank/DDBJ whole genome shotgun (WGS) entry which is preliminary data.</text>
</comment>
<dbReference type="GO" id="GO:0031491">
    <property type="term" value="F:nucleosome binding"/>
    <property type="evidence" value="ECO:0007669"/>
    <property type="project" value="TreeGrafter"/>
</dbReference>
<dbReference type="GO" id="GO:0006357">
    <property type="term" value="P:regulation of transcription by RNA polymerase II"/>
    <property type="evidence" value="ECO:0007669"/>
    <property type="project" value="TreeGrafter"/>
</dbReference>
<dbReference type="GO" id="GO:0016514">
    <property type="term" value="C:SWI/SNF complex"/>
    <property type="evidence" value="ECO:0007669"/>
    <property type="project" value="InterPro"/>
</dbReference>
<dbReference type="GO" id="GO:0006338">
    <property type="term" value="P:chromatin remodeling"/>
    <property type="evidence" value="ECO:0007669"/>
    <property type="project" value="InterPro"/>
</dbReference>
<proteinExistence type="predicted"/>
<dbReference type="Proteomes" id="UP000663881">
    <property type="component" value="Unassembled WGS sequence"/>
</dbReference>
<dbReference type="GO" id="GO:0005654">
    <property type="term" value="C:nucleoplasm"/>
    <property type="evidence" value="ECO:0007669"/>
    <property type="project" value="TreeGrafter"/>
</dbReference>
<evidence type="ECO:0000313" key="3">
    <source>
        <dbReference type="Proteomes" id="UP000663881"/>
    </source>
</evidence>
<feature type="compositionally biased region" description="Polar residues" evidence="1">
    <location>
        <begin position="1"/>
        <end position="10"/>
    </location>
</feature>
<dbReference type="GO" id="GO:0045893">
    <property type="term" value="P:positive regulation of DNA-templated transcription"/>
    <property type="evidence" value="ECO:0007669"/>
    <property type="project" value="TreeGrafter"/>
</dbReference>
<dbReference type="EMBL" id="CAJOAY010017370">
    <property type="protein sequence ID" value="CAF4310394.1"/>
    <property type="molecule type" value="Genomic_DNA"/>
</dbReference>
<dbReference type="AlphaFoldDB" id="A0A820IDK6"/>
<reference evidence="2" key="1">
    <citation type="submission" date="2021-02" db="EMBL/GenBank/DDBJ databases">
        <authorList>
            <person name="Nowell W R."/>
        </authorList>
    </citation>
    <scope>NUCLEOTIDE SEQUENCE</scope>
</reference>
<dbReference type="GO" id="GO:0071565">
    <property type="term" value="C:nBAF complex"/>
    <property type="evidence" value="ECO:0007669"/>
    <property type="project" value="TreeGrafter"/>
</dbReference>
<protein>
    <submittedName>
        <fullName evidence="2">Uncharacterized protein</fullName>
    </submittedName>
</protein>
<evidence type="ECO:0000256" key="1">
    <source>
        <dbReference type="SAM" id="MobiDB-lite"/>
    </source>
</evidence>
<gene>
    <name evidence="2" type="ORF">OKA104_LOCUS46692</name>
</gene>
<feature type="non-terminal residue" evidence="2">
    <location>
        <position position="1"/>
    </location>
</feature>
<organism evidence="2 3">
    <name type="scientific">Adineta steineri</name>
    <dbReference type="NCBI Taxonomy" id="433720"/>
    <lineage>
        <taxon>Eukaryota</taxon>
        <taxon>Metazoa</taxon>
        <taxon>Spiralia</taxon>
        <taxon>Gnathifera</taxon>
        <taxon>Rotifera</taxon>
        <taxon>Eurotatoria</taxon>
        <taxon>Bdelloidea</taxon>
        <taxon>Adinetida</taxon>
        <taxon>Adinetidae</taxon>
        <taxon>Adineta</taxon>
    </lineage>
</organism>
<feature type="region of interest" description="Disordered" evidence="1">
    <location>
        <begin position="1"/>
        <end position="30"/>
    </location>
</feature>
<dbReference type="PANTHER" id="PTHR12656">
    <property type="entry name" value="BRG-1 ASSOCIATED FACTOR 250 BAF250"/>
    <property type="match status" value="1"/>
</dbReference>
<sequence>INTQSQQVPTPINYLPQRSEEPPKLQSRPMAVSFPSNSIEATTISAKNKRKKLTAKDIPPIDPMKLLMSLRGGLLAETTWALDTINIMLNDDQTHTFFRLKQMPGLLQAIIDIYTKCLTQLFDEFKIDNESNSKEELENEEKQDSVIYRIESNYLNEYQRKSIKQQDVTYEHVYDNQGKIKDTPDYVCIFLDFQTINNLHTIIGITHR</sequence>
<dbReference type="InterPro" id="IPR021906">
    <property type="entry name" value="BAF250/Osa"/>
</dbReference>
<dbReference type="PANTHER" id="PTHR12656:SF5">
    <property type="entry name" value="TRITHORAX GROUP PROTEIN OSA"/>
    <property type="match status" value="1"/>
</dbReference>
<name>A0A820IDK6_9BILA</name>